<evidence type="ECO:0000256" key="4">
    <source>
        <dbReference type="ARBA" id="ARBA00022833"/>
    </source>
</evidence>
<dbReference type="InterPro" id="IPR052248">
    <property type="entry name" value="Arf-GAP_FG-repeat_protein"/>
</dbReference>
<evidence type="ECO:0000313" key="11">
    <source>
        <dbReference type="Proteomes" id="UP000192578"/>
    </source>
</evidence>
<evidence type="ECO:0000256" key="3">
    <source>
        <dbReference type="ARBA" id="ARBA00022771"/>
    </source>
</evidence>
<sequence length="1285" mass="143875">MHEPLSSARSATASVRQLRNLSHNAECFDCGVRLPAFVNCTIGSFVCSVCADILCSLSPPHRLIKISNGVFALNEVAFINSRGNEICLKIWPQNANIRTEFGQGARRQGNKRKSLEHHLATKYSRTTSWNDRSELPVVSSFSETCEGMTSAPSYLPSSVLPSNLLLLETELDNHYPTTESVDGRFGSSTSPAGIHGSTPVEESCSYDFDYGKADFRSALRLELHAPVDQLNPIGHASSPQSVSTLTAESSEPLPCSISQTASSELFGSPAEPTKTKRKHGTKVCSVALCNAQSGEGVTMLRFPKSQRMRRRWEENTRRGTKSGAKWKSSTHSRICTRHFPAAALRQFKGHTELFDRENVLPTLNLPGQQPIRLSRSSRLHTDLVLLNETDLESEIFSFEVICAKSFKAPNNFILQPRQDHLIFTSSEFVDGKLSQRSMVIRSDMSLEFFLGTAIIHGADSLLGKSVSSLTDVSRILVKLLSFRQTDLRRIEAEILDLFDIASMTVQGTDSSVDNEEAGGVGKELSCLMFLREQTKLVLRTVGQEKGRNFRYSDNLINVAFVTYLHSPAAYDAFLNSGCVVLPSRGYLSTMLTEYSSPFNTKAAMKPEMLEEIAKRIGEREPHPDFHDHEYAICIDEMKISGRKVFTADRLYGRPANTPKPEFEGQPAGYILSVQLKSLGSYFQMIICTVPVLHASDDFLRSFVEMIIRSLASINVHPRKIITDNAIQNQHVFRNHLVRDPVALLQDYDCRLDIEGNKEIDWHPDATHGIKNIRNSLIGLPGKYKPAFKLEGAVLRGSGFTEGIFNIDLVRRLWRKEQYTVTSARLAPCLSAIVVQPAEIERQKVWPAVKLFSGEVQSALTTYHAAGDVEFKNAPVVCFVFSMINKFWSIVNGVVKNGDGSVEWLKDTWLPFYRELCRAKPVDPKIQAKIITDDTRDSILVTTASTIRTLDYLFSNVCNYKYVKMANFQQDSLENNFGFIRYSSGNATHPTVNQVETAQKRGNAMSQFAHFPSRRSANCYQGPDKNKKRFRKPIKVSLTGNRLLARKKRSKRSLTGYAACISRLGWDSMLESISDVAHELPSAATDVDPKALDECIAITSSDLWLPNHLQLPERNAIVYLAGACQRAAVKTFAKVILSDMFVCPLILAPADIPASQLHYLKNRDFSDRLIVPSSVFLEATQIAVKVHMDFRASELENHPTDTTTVRLLSELARRKMKNKSWTFSCQEAACKGCGDFAAQNDKILSRVLQFMFRVLISRRVKDQNALVREQSRQSTLSRKVKKMKNY</sequence>
<dbReference type="Gene3D" id="1.10.220.150">
    <property type="entry name" value="Arf GTPase activating protein"/>
    <property type="match status" value="1"/>
</dbReference>
<evidence type="ECO:0000256" key="5">
    <source>
        <dbReference type="ARBA" id="ARBA00023125"/>
    </source>
</evidence>
<dbReference type="EMBL" id="MTYJ01000633">
    <property type="protein sequence ID" value="OWA55288.1"/>
    <property type="molecule type" value="Genomic_DNA"/>
</dbReference>
<dbReference type="PANTHER" id="PTHR46134">
    <property type="entry name" value="DRONGO, ISOFORM F"/>
    <property type="match status" value="1"/>
</dbReference>
<evidence type="ECO:0000259" key="9">
    <source>
        <dbReference type="PROSITE" id="PS50950"/>
    </source>
</evidence>
<evidence type="ECO:0000256" key="6">
    <source>
        <dbReference type="PROSITE-ProRule" id="PRU00309"/>
    </source>
</evidence>
<dbReference type="SUPFAM" id="SSF57716">
    <property type="entry name" value="Glucocorticoid receptor-like (DNA-binding domain)"/>
    <property type="match status" value="1"/>
</dbReference>
<dbReference type="PROSITE" id="PS50115">
    <property type="entry name" value="ARFGAP"/>
    <property type="match status" value="1"/>
</dbReference>
<evidence type="ECO:0000256" key="7">
    <source>
        <dbReference type="SAM" id="MobiDB-lite"/>
    </source>
</evidence>
<dbReference type="SMART" id="SM00692">
    <property type="entry name" value="DM3"/>
    <property type="match status" value="1"/>
</dbReference>
<dbReference type="PROSITE" id="PS50950">
    <property type="entry name" value="ZF_THAP"/>
    <property type="match status" value="1"/>
</dbReference>
<dbReference type="GO" id="GO:0003677">
    <property type="term" value="F:DNA binding"/>
    <property type="evidence" value="ECO:0007669"/>
    <property type="project" value="UniProtKB-UniRule"/>
</dbReference>
<dbReference type="InterPro" id="IPR001164">
    <property type="entry name" value="ArfGAP_dom"/>
</dbReference>
<protein>
    <recommendedName>
        <fullName evidence="12">THAP-type domain-containing protein</fullName>
    </recommendedName>
</protein>
<dbReference type="Pfam" id="PF01412">
    <property type="entry name" value="ArfGap"/>
    <property type="match status" value="1"/>
</dbReference>
<keyword evidence="3 6" id="KW-0863">Zinc-finger</keyword>
<dbReference type="GO" id="GO:0005737">
    <property type="term" value="C:cytoplasm"/>
    <property type="evidence" value="ECO:0007669"/>
    <property type="project" value="TreeGrafter"/>
</dbReference>
<feature type="region of interest" description="Disordered" evidence="7">
    <location>
        <begin position="306"/>
        <end position="327"/>
    </location>
</feature>
<proteinExistence type="predicted"/>
<keyword evidence="1" id="KW-0479">Metal-binding</keyword>
<dbReference type="SMART" id="SM00105">
    <property type="entry name" value="ArfGap"/>
    <property type="match status" value="1"/>
</dbReference>
<keyword evidence="11" id="KW-1185">Reference proteome</keyword>
<dbReference type="GO" id="GO:0005096">
    <property type="term" value="F:GTPase activator activity"/>
    <property type="evidence" value="ECO:0007669"/>
    <property type="project" value="InterPro"/>
</dbReference>
<evidence type="ECO:0000256" key="2">
    <source>
        <dbReference type="ARBA" id="ARBA00022737"/>
    </source>
</evidence>
<dbReference type="GO" id="GO:0016020">
    <property type="term" value="C:membrane"/>
    <property type="evidence" value="ECO:0007669"/>
    <property type="project" value="TreeGrafter"/>
</dbReference>
<feature type="compositionally biased region" description="Polar residues" evidence="7">
    <location>
        <begin position="237"/>
        <end position="249"/>
    </location>
</feature>
<dbReference type="InterPro" id="IPR006612">
    <property type="entry name" value="THAP_Znf"/>
</dbReference>
<dbReference type="SUPFAM" id="SSF57863">
    <property type="entry name" value="ArfGap/RecO-like zinc finger"/>
    <property type="match status" value="1"/>
</dbReference>
<name>A0A9X6NLW7_HYPEX</name>
<dbReference type="SMART" id="SM00980">
    <property type="entry name" value="THAP"/>
    <property type="match status" value="1"/>
</dbReference>
<dbReference type="InterPro" id="IPR038508">
    <property type="entry name" value="ArfGAP_dom_sf"/>
</dbReference>
<evidence type="ECO:0000256" key="1">
    <source>
        <dbReference type="ARBA" id="ARBA00022723"/>
    </source>
</evidence>
<dbReference type="PANTHER" id="PTHR46134:SF3">
    <property type="entry name" value="ARFGAP WITH FG REPEATS 1"/>
    <property type="match status" value="1"/>
</dbReference>
<keyword evidence="4" id="KW-0862">Zinc</keyword>
<feature type="domain" description="THAP-type" evidence="9">
    <location>
        <begin position="279"/>
        <end position="364"/>
    </location>
</feature>
<dbReference type="GO" id="GO:0008270">
    <property type="term" value="F:zinc ion binding"/>
    <property type="evidence" value="ECO:0007669"/>
    <property type="project" value="UniProtKB-KW"/>
</dbReference>
<gene>
    <name evidence="10" type="ORF">BV898_19671</name>
</gene>
<feature type="region of interest" description="Disordered" evidence="7">
    <location>
        <begin position="230"/>
        <end position="253"/>
    </location>
</feature>
<feature type="region of interest" description="Disordered" evidence="7">
    <location>
        <begin position="177"/>
        <end position="198"/>
    </location>
</feature>
<feature type="compositionally biased region" description="Polar residues" evidence="7">
    <location>
        <begin position="177"/>
        <end position="191"/>
    </location>
</feature>
<dbReference type="OrthoDB" id="10266696at2759"/>
<evidence type="ECO:0000259" key="8">
    <source>
        <dbReference type="PROSITE" id="PS50115"/>
    </source>
</evidence>
<dbReference type="InterPro" id="IPR037278">
    <property type="entry name" value="ARFGAP/RecO"/>
</dbReference>
<feature type="domain" description="Arf-GAP" evidence="8">
    <location>
        <begin position="12"/>
        <end position="125"/>
    </location>
</feature>
<evidence type="ECO:0000313" key="10">
    <source>
        <dbReference type="EMBL" id="OWA55288.1"/>
    </source>
</evidence>
<dbReference type="Proteomes" id="UP000192578">
    <property type="component" value="Unassembled WGS sequence"/>
</dbReference>
<reference evidence="11" key="1">
    <citation type="submission" date="2017-01" db="EMBL/GenBank/DDBJ databases">
        <title>Comparative genomics of anhydrobiosis in the tardigrade Hypsibius dujardini.</title>
        <authorList>
            <person name="Yoshida Y."/>
            <person name="Koutsovoulos G."/>
            <person name="Laetsch D."/>
            <person name="Stevens L."/>
            <person name="Kumar S."/>
            <person name="Horikawa D."/>
            <person name="Ishino K."/>
            <person name="Komine S."/>
            <person name="Tomita M."/>
            <person name="Blaxter M."/>
            <person name="Arakawa K."/>
        </authorList>
    </citation>
    <scope>NUCLEOTIDE SEQUENCE [LARGE SCALE GENOMIC DNA]</scope>
    <source>
        <strain evidence="11">Z151</strain>
    </source>
</reference>
<evidence type="ECO:0008006" key="12">
    <source>
        <dbReference type="Google" id="ProtNLM"/>
    </source>
</evidence>
<comment type="caution">
    <text evidence="10">The sequence shown here is derived from an EMBL/GenBank/DDBJ whole genome shotgun (WGS) entry which is preliminary data.</text>
</comment>
<accession>A0A9X6NLW7</accession>
<keyword evidence="5 6" id="KW-0238">DNA-binding</keyword>
<keyword evidence="2" id="KW-0677">Repeat</keyword>
<dbReference type="Pfam" id="PF05485">
    <property type="entry name" value="THAP"/>
    <property type="match status" value="1"/>
</dbReference>
<organism evidence="10 11">
    <name type="scientific">Hypsibius exemplaris</name>
    <name type="common">Freshwater tardigrade</name>
    <dbReference type="NCBI Taxonomy" id="2072580"/>
    <lineage>
        <taxon>Eukaryota</taxon>
        <taxon>Metazoa</taxon>
        <taxon>Ecdysozoa</taxon>
        <taxon>Tardigrada</taxon>
        <taxon>Eutardigrada</taxon>
        <taxon>Parachela</taxon>
        <taxon>Hypsibioidea</taxon>
        <taxon>Hypsibiidae</taxon>
        <taxon>Hypsibius</taxon>
    </lineage>
</organism>